<dbReference type="GO" id="GO:0006281">
    <property type="term" value="P:DNA repair"/>
    <property type="evidence" value="ECO:0007669"/>
    <property type="project" value="InterPro"/>
</dbReference>
<dbReference type="PANTHER" id="PTHR21180:SF32">
    <property type="entry name" value="ENDONUCLEASE_EXONUCLEASE_PHOSPHATASE FAMILY DOMAIN-CONTAINING PROTEIN 1"/>
    <property type="match status" value="1"/>
</dbReference>
<feature type="compositionally biased region" description="Low complexity" evidence="1">
    <location>
        <begin position="144"/>
        <end position="158"/>
    </location>
</feature>
<dbReference type="GO" id="GO:0003677">
    <property type="term" value="F:DNA binding"/>
    <property type="evidence" value="ECO:0007669"/>
    <property type="project" value="InterPro"/>
</dbReference>
<dbReference type="AlphaFoldDB" id="A0A6L6G9H8"/>
<gene>
    <name evidence="4" type="ORF">GKS16_07585</name>
</gene>
<feature type="domain" description="Helix-hairpin-helix DNA-binding motif class 1" evidence="3">
    <location>
        <begin position="203"/>
        <end position="222"/>
    </location>
</feature>
<dbReference type="InterPro" id="IPR051675">
    <property type="entry name" value="Endo/Exo/Phosphatase_dom_1"/>
</dbReference>
<reference evidence="4 5" key="1">
    <citation type="submission" date="2019-11" db="EMBL/GenBank/DDBJ databases">
        <title>Streptococcus uberis isolated from clinical mastitis cases on a southeastern Queensland dairy.</title>
        <authorList>
            <person name="Workentine M.L."/>
            <person name="Price R."/>
            <person name="Olchowy T."/>
        </authorList>
    </citation>
    <scope>NUCLEOTIDE SEQUENCE [LARGE SCALE GENOMIC DNA]</scope>
    <source>
        <strain evidence="4 5">OLC4459-A17</strain>
    </source>
</reference>
<dbReference type="InterPro" id="IPR010994">
    <property type="entry name" value="RuvA_2-like"/>
</dbReference>
<evidence type="ECO:0000313" key="5">
    <source>
        <dbReference type="Proteomes" id="UP000483839"/>
    </source>
</evidence>
<dbReference type="GO" id="GO:0015627">
    <property type="term" value="C:type II protein secretion system complex"/>
    <property type="evidence" value="ECO:0007669"/>
    <property type="project" value="TreeGrafter"/>
</dbReference>
<keyword evidence="2" id="KW-0472">Membrane</keyword>
<dbReference type="Pfam" id="PF10531">
    <property type="entry name" value="SLBB"/>
    <property type="match status" value="1"/>
</dbReference>
<dbReference type="InterPro" id="IPR004509">
    <property type="entry name" value="Competence_ComEA_HhH"/>
</dbReference>
<keyword evidence="2" id="KW-0812">Transmembrane</keyword>
<dbReference type="Proteomes" id="UP000483839">
    <property type="component" value="Unassembled WGS sequence"/>
</dbReference>
<dbReference type="GO" id="GO:0015628">
    <property type="term" value="P:protein secretion by the type II secretion system"/>
    <property type="evidence" value="ECO:0007669"/>
    <property type="project" value="TreeGrafter"/>
</dbReference>
<dbReference type="Pfam" id="PF12836">
    <property type="entry name" value="HHH_3"/>
    <property type="match status" value="1"/>
</dbReference>
<comment type="caution">
    <text evidence="4">The sequence shown here is derived from an EMBL/GenBank/DDBJ whole genome shotgun (WGS) entry which is preliminary data.</text>
</comment>
<dbReference type="SMART" id="SM00278">
    <property type="entry name" value="HhH1"/>
    <property type="match status" value="2"/>
</dbReference>
<name>A0A6L6G9H8_STRUB</name>
<dbReference type="EMBL" id="WLXI01000054">
    <property type="protein sequence ID" value="MTD02124.1"/>
    <property type="molecule type" value="Genomic_DNA"/>
</dbReference>
<dbReference type="SUPFAM" id="SSF47781">
    <property type="entry name" value="RuvA domain 2-like"/>
    <property type="match status" value="1"/>
</dbReference>
<evidence type="ECO:0000313" key="4">
    <source>
        <dbReference type="EMBL" id="MTD02124.1"/>
    </source>
</evidence>
<feature type="domain" description="Helix-hairpin-helix DNA-binding motif class 1" evidence="3">
    <location>
        <begin position="173"/>
        <end position="192"/>
    </location>
</feature>
<proteinExistence type="predicted"/>
<dbReference type="InterPro" id="IPR003583">
    <property type="entry name" value="Hlx-hairpin-Hlx_DNA-bd_motif"/>
</dbReference>
<sequence>MNDITDHIKQFLLSFKEKKLGILLAIVSLVLIICLTFFFKIKEDDKKVTLPRQMNLTENLSTTAQNDREEEKTNPEMETIMVDIKGAVVKEGVYQLQRNSRVTDAIQIAGGLRDDADPNAINLAQKLSDEAILYVARKGENKSIIDSQGQQSSSIEQGGQRDQKVNINKATIEDLRKIPGIGEKRAQEILDARDSKGGFKSIDDLLTISGIGQKTLEKIKNDINSKERK</sequence>
<dbReference type="NCBIfam" id="TIGR00426">
    <property type="entry name" value="competence protein ComEA helix-hairpin-helix repeat region"/>
    <property type="match status" value="1"/>
</dbReference>
<evidence type="ECO:0000256" key="2">
    <source>
        <dbReference type="SAM" id="Phobius"/>
    </source>
</evidence>
<evidence type="ECO:0000259" key="3">
    <source>
        <dbReference type="SMART" id="SM00278"/>
    </source>
</evidence>
<protein>
    <submittedName>
        <fullName evidence="4">Competence protein</fullName>
    </submittedName>
</protein>
<dbReference type="Gene3D" id="1.10.150.310">
    <property type="entry name" value="Tex RuvX-like domain-like"/>
    <property type="match status" value="1"/>
</dbReference>
<organism evidence="4 5">
    <name type="scientific">Streptococcus uberis</name>
    <dbReference type="NCBI Taxonomy" id="1349"/>
    <lineage>
        <taxon>Bacteria</taxon>
        <taxon>Bacillati</taxon>
        <taxon>Bacillota</taxon>
        <taxon>Bacilli</taxon>
        <taxon>Lactobacillales</taxon>
        <taxon>Streptococcaceae</taxon>
        <taxon>Streptococcus</taxon>
    </lineage>
</organism>
<feature type="transmembrane region" description="Helical" evidence="2">
    <location>
        <begin position="20"/>
        <end position="39"/>
    </location>
</feature>
<accession>A0A6L6G9H8</accession>
<feature type="region of interest" description="Disordered" evidence="1">
    <location>
        <begin position="143"/>
        <end position="162"/>
    </location>
</feature>
<dbReference type="InterPro" id="IPR019554">
    <property type="entry name" value="Soluble_ligand-bd"/>
</dbReference>
<evidence type="ECO:0000256" key="1">
    <source>
        <dbReference type="SAM" id="MobiDB-lite"/>
    </source>
</evidence>
<dbReference type="RefSeq" id="WP_154590605.1">
    <property type="nucleotide sequence ID" value="NZ_JADFBP010000010.1"/>
</dbReference>
<keyword evidence="2" id="KW-1133">Transmembrane helix</keyword>
<dbReference type="Gene3D" id="3.10.560.10">
    <property type="entry name" value="Outer membrane lipoprotein wza domain like"/>
    <property type="match status" value="1"/>
</dbReference>
<dbReference type="PANTHER" id="PTHR21180">
    <property type="entry name" value="ENDONUCLEASE/EXONUCLEASE/PHOSPHATASE FAMILY DOMAIN-CONTAINING PROTEIN 1"/>
    <property type="match status" value="1"/>
</dbReference>